<name>S9X9P0_SCHCR</name>
<dbReference type="HOGENOM" id="CLU_2723625_0_0_1"/>
<evidence type="ECO:0000313" key="2">
    <source>
        <dbReference type="Proteomes" id="UP000015464"/>
    </source>
</evidence>
<sequence>MPLLSILVFNFDYKLILCVNMNWKWRRKVENRKACMHFSANRMNRLICYKITETNRNLRIVDHSRSLYASIY</sequence>
<accession>S9X9P0</accession>
<dbReference type="AlphaFoldDB" id="S9X9P0"/>
<organism evidence="1 2">
    <name type="scientific">Schizosaccharomyces cryophilus (strain OY26 / ATCC MYA-4695 / CBS 11777 / NBRC 106824 / NRRL Y48691)</name>
    <name type="common">Fission yeast</name>
    <dbReference type="NCBI Taxonomy" id="653667"/>
    <lineage>
        <taxon>Eukaryota</taxon>
        <taxon>Fungi</taxon>
        <taxon>Dikarya</taxon>
        <taxon>Ascomycota</taxon>
        <taxon>Taphrinomycotina</taxon>
        <taxon>Schizosaccharomycetes</taxon>
        <taxon>Schizosaccharomycetales</taxon>
        <taxon>Schizosaccharomycetaceae</taxon>
        <taxon>Schizosaccharomyces</taxon>
    </lineage>
</organism>
<dbReference type="Proteomes" id="UP000015464">
    <property type="component" value="Unassembled WGS sequence"/>
</dbReference>
<gene>
    <name evidence="1" type="ORF">SPOG_05723</name>
</gene>
<keyword evidence="2" id="KW-1185">Reference proteome</keyword>
<dbReference type="GeneID" id="25039441"/>
<dbReference type="RefSeq" id="XP_013022146.1">
    <property type="nucleotide sequence ID" value="XM_013166692.1"/>
</dbReference>
<protein>
    <submittedName>
        <fullName evidence="1">Uncharacterized protein</fullName>
    </submittedName>
</protein>
<reference evidence="1 2" key="1">
    <citation type="journal article" date="2011" name="Science">
        <title>Comparative functional genomics of the fission yeasts.</title>
        <authorList>
            <person name="Rhind N."/>
            <person name="Chen Z."/>
            <person name="Yassour M."/>
            <person name="Thompson D.A."/>
            <person name="Haas B.J."/>
            <person name="Habib N."/>
            <person name="Wapinski I."/>
            <person name="Roy S."/>
            <person name="Lin M.F."/>
            <person name="Heiman D.I."/>
            <person name="Young S.K."/>
            <person name="Furuya K."/>
            <person name="Guo Y."/>
            <person name="Pidoux A."/>
            <person name="Chen H.M."/>
            <person name="Robbertse B."/>
            <person name="Goldberg J.M."/>
            <person name="Aoki K."/>
            <person name="Bayne E.H."/>
            <person name="Berlin A.M."/>
            <person name="Desjardins C.A."/>
            <person name="Dobbs E."/>
            <person name="Dukaj L."/>
            <person name="Fan L."/>
            <person name="FitzGerald M.G."/>
            <person name="French C."/>
            <person name="Gujja S."/>
            <person name="Hansen K."/>
            <person name="Keifenheim D."/>
            <person name="Levin J.Z."/>
            <person name="Mosher R.A."/>
            <person name="Mueller C.A."/>
            <person name="Pfiffner J."/>
            <person name="Priest M."/>
            <person name="Russ C."/>
            <person name="Smialowska A."/>
            <person name="Swoboda P."/>
            <person name="Sykes S.M."/>
            <person name="Vaughn M."/>
            <person name="Vengrova S."/>
            <person name="Yoder R."/>
            <person name="Zeng Q."/>
            <person name="Allshire R."/>
            <person name="Baulcombe D."/>
            <person name="Birren B.W."/>
            <person name="Brown W."/>
            <person name="Ekwall K."/>
            <person name="Kellis M."/>
            <person name="Leatherwood J."/>
            <person name="Levin H."/>
            <person name="Margalit H."/>
            <person name="Martienssen R."/>
            <person name="Nieduszynski C.A."/>
            <person name="Spatafora J.W."/>
            <person name="Friedman N."/>
            <person name="Dalgaard J.Z."/>
            <person name="Baumann P."/>
            <person name="Niki H."/>
            <person name="Regev A."/>
            <person name="Nusbaum C."/>
        </authorList>
    </citation>
    <scope>NUCLEOTIDE SEQUENCE [LARGE SCALE GENOMIC DNA]</scope>
    <source>
        <strain evidence="2">OY26 / ATCC MYA-4695 / CBS 11777 / NBRC 106824 / NRRL Y48691</strain>
    </source>
</reference>
<dbReference type="EMBL" id="KE546988">
    <property type="protein sequence ID" value="EPY53862.1"/>
    <property type="molecule type" value="Genomic_DNA"/>
</dbReference>
<evidence type="ECO:0000313" key="1">
    <source>
        <dbReference type="EMBL" id="EPY53862.1"/>
    </source>
</evidence>
<proteinExistence type="predicted"/>